<feature type="transmembrane region" description="Helical" evidence="1">
    <location>
        <begin position="223"/>
        <end position="245"/>
    </location>
</feature>
<keyword evidence="1" id="KW-1133">Transmembrane helix</keyword>
<feature type="domain" description="DUF6534" evidence="2">
    <location>
        <begin position="163"/>
        <end position="249"/>
    </location>
</feature>
<evidence type="ECO:0000259" key="2">
    <source>
        <dbReference type="Pfam" id="PF20152"/>
    </source>
</evidence>
<feature type="transmembrane region" description="Helical" evidence="1">
    <location>
        <begin position="13"/>
        <end position="33"/>
    </location>
</feature>
<dbReference type="Pfam" id="PF20152">
    <property type="entry name" value="DUF6534"/>
    <property type="match status" value="1"/>
</dbReference>
<dbReference type="PANTHER" id="PTHR40465:SF1">
    <property type="entry name" value="DUF6534 DOMAIN-CONTAINING PROTEIN"/>
    <property type="match status" value="1"/>
</dbReference>
<feature type="transmembrane region" description="Helical" evidence="1">
    <location>
        <begin position="116"/>
        <end position="141"/>
    </location>
</feature>
<dbReference type="InterPro" id="IPR045339">
    <property type="entry name" value="DUF6534"/>
</dbReference>
<dbReference type="OrthoDB" id="2868589at2759"/>
<comment type="caution">
    <text evidence="3">The sequence shown here is derived from an EMBL/GenBank/DDBJ whole genome shotgun (WGS) entry which is preliminary data.</text>
</comment>
<keyword evidence="4" id="KW-1185">Reference proteome</keyword>
<evidence type="ECO:0000313" key="3">
    <source>
        <dbReference type="EMBL" id="KAF7371213.1"/>
    </source>
</evidence>
<accession>A0A8H6Z2S1</accession>
<feature type="transmembrane region" description="Helical" evidence="1">
    <location>
        <begin position="85"/>
        <end position="104"/>
    </location>
</feature>
<feature type="transmembrane region" description="Helical" evidence="1">
    <location>
        <begin position="195"/>
        <end position="217"/>
    </location>
</feature>
<dbReference type="AlphaFoldDB" id="A0A8H6Z2S1"/>
<reference evidence="3" key="1">
    <citation type="submission" date="2020-05" db="EMBL/GenBank/DDBJ databases">
        <title>Mycena genomes resolve the evolution of fungal bioluminescence.</title>
        <authorList>
            <person name="Tsai I.J."/>
        </authorList>
    </citation>
    <scope>NUCLEOTIDE SEQUENCE</scope>
    <source>
        <strain evidence="3">160909Yilan</strain>
    </source>
</reference>
<gene>
    <name evidence="3" type="ORF">MSAN_00756900</name>
</gene>
<feature type="transmembrane region" description="Helical" evidence="1">
    <location>
        <begin position="153"/>
        <end position="175"/>
    </location>
</feature>
<keyword evidence="1" id="KW-0812">Transmembrane</keyword>
<evidence type="ECO:0000256" key="1">
    <source>
        <dbReference type="SAM" id="Phobius"/>
    </source>
</evidence>
<dbReference type="EMBL" id="JACAZH010000004">
    <property type="protein sequence ID" value="KAF7371213.1"/>
    <property type="molecule type" value="Genomic_DNA"/>
</dbReference>
<evidence type="ECO:0000313" key="4">
    <source>
        <dbReference type="Proteomes" id="UP000623467"/>
    </source>
</evidence>
<feature type="transmembrane region" description="Helical" evidence="1">
    <location>
        <begin position="45"/>
        <end position="65"/>
    </location>
</feature>
<protein>
    <recommendedName>
        <fullName evidence="2">DUF6534 domain-containing protein</fullName>
    </recommendedName>
</protein>
<keyword evidence="1" id="KW-0472">Membrane</keyword>
<organism evidence="3 4">
    <name type="scientific">Mycena sanguinolenta</name>
    <dbReference type="NCBI Taxonomy" id="230812"/>
    <lineage>
        <taxon>Eukaryota</taxon>
        <taxon>Fungi</taxon>
        <taxon>Dikarya</taxon>
        <taxon>Basidiomycota</taxon>
        <taxon>Agaricomycotina</taxon>
        <taxon>Agaricomycetes</taxon>
        <taxon>Agaricomycetidae</taxon>
        <taxon>Agaricales</taxon>
        <taxon>Marasmiineae</taxon>
        <taxon>Mycenaceae</taxon>
        <taxon>Mycena</taxon>
    </lineage>
</organism>
<proteinExistence type="predicted"/>
<dbReference type="PANTHER" id="PTHR40465">
    <property type="entry name" value="CHROMOSOME 1, WHOLE GENOME SHOTGUN SEQUENCE"/>
    <property type="match status" value="1"/>
</dbReference>
<name>A0A8H6Z2S1_9AGAR</name>
<sequence>MSSLGPTLGAIEIGAIFSTLFFGISTMQAYNYYRDYPKDRLTLKVLVIGIWSLELLHSALLWHTIYSLTVTFYGEPQHFESPPQTFYFTLLLSALITVIVQFFFCDRIRVFSGKALFPLICCAMSVLFFTGTLASVVLLYIKNSLVVVNTHRWLLTAIFIVTTVTDVAIAISMCYSLGRVRNSEFPKTRNIVDTLIIWCIESAVAKSVASVLQLVLFETNANALWWMIFLLPKASLFSNSMLAALNDRNRLFNGATEDPPPFITFNSNSTQTPSRPSRNVVIQMTRMTETRIDDRDDSMETKAEIEALNMKNAAECR</sequence>
<dbReference type="Proteomes" id="UP000623467">
    <property type="component" value="Unassembled WGS sequence"/>
</dbReference>